<feature type="transmembrane region" description="Helical" evidence="1">
    <location>
        <begin position="6"/>
        <end position="30"/>
    </location>
</feature>
<dbReference type="Proteomes" id="UP000029554">
    <property type="component" value="Unassembled WGS sequence"/>
</dbReference>
<dbReference type="Pfam" id="PF10990">
    <property type="entry name" value="DUF2809"/>
    <property type="match status" value="1"/>
</dbReference>
<dbReference type="EMBL" id="JRHH01000003">
    <property type="protein sequence ID" value="KGD68005.1"/>
    <property type="molecule type" value="Genomic_DNA"/>
</dbReference>
<keyword evidence="3" id="KW-1185">Reference proteome</keyword>
<dbReference type="OrthoDB" id="5360192at2"/>
<evidence type="ECO:0008006" key="4">
    <source>
        <dbReference type="Google" id="ProtNLM"/>
    </source>
</evidence>
<evidence type="ECO:0000313" key="3">
    <source>
        <dbReference type="Proteomes" id="UP000029554"/>
    </source>
</evidence>
<evidence type="ECO:0000313" key="2">
    <source>
        <dbReference type="EMBL" id="KGD68005.1"/>
    </source>
</evidence>
<dbReference type="InterPro" id="IPR021257">
    <property type="entry name" value="DUF2809"/>
</dbReference>
<gene>
    <name evidence="2" type="ORF">LG45_06825</name>
</gene>
<sequence>MKNLKYPILVLLIIILGILSRKFYFIPLLIGDFLYAMMIYFIVRIFAKKSTLLKSVVLSLFICFSIEFLQLYQSNWMVEIRKTTFGHYVLGQGFLWSDLVAYVFGISIGYFIDKKSI</sequence>
<feature type="transmembrane region" description="Helical" evidence="1">
    <location>
        <begin position="51"/>
        <end position="73"/>
    </location>
</feature>
<keyword evidence="1" id="KW-1133">Transmembrane helix</keyword>
<reference evidence="2 3" key="1">
    <citation type="submission" date="2014-09" db="EMBL/GenBank/DDBJ databases">
        <title>Whole Genome Shotgun of Flavobacterium aquatile LMG 4008.</title>
        <authorList>
            <person name="Gale A.N."/>
            <person name="Pipes S.E."/>
            <person name="Newman J.D."/>
        </authorList>
    </citation>
    <scope>NUCLEOTIDE SEQUENCE [LARGE SCALE GENOMIC DNA]</scope>
    <source>
        <strain evidence="2 3">LMG 4008</strain>
    </source>
</reference>
<name>A0A095UZI8_9FLAO</name>
<dbReference type="eggNOG" id="ENOG5032Y71">
    <property type="taxonomic scope" value="Bacteria"/>
</dbReference>
<proteinExistence type="predicted"/>
<accession>A0A095UZI8</accession>
<organism evidence="2 3">
    <name type="scientific">Flavobacterium aquatile LMG 4008 = ATCC 11947</name>
    <dbReference type="NCBI Taxonomy" id="1453498"/>
    <lineage>
        <taxon>Bacteria</taxon>
        <taxon>Pseudomonadati</taxon>
        <taxon>Bacteroidota</taxon>
        <taxon>Flavobacteriia</taxon>
        <taxon>Flavobacteriales</taxon>
        <taxon>Flavobacteriaceae</taxon>
        <taxon>Flavobacterium</taxon>
    </lineage>
</organism>
<evidence type="ECO:0000256" key="1">
    <source>
        <dbReference type="SAM" id="Phobius"/>
    </source>
</evidence>
<dbReference type="STRING" id="1453498.LG45_06825"/>
<keyword evidence="1" id="KW-0472">Membrane</keyword>
<protein>
    <recommendedName>
        <fullName evidence="4">DUF2809 domain-containing protein</fullName>
    </recommendedName>
</protein>
<dbReference type="AlphaFoldDB" id="A0A095UZI8"/>
<dbReference type="RefSeq" id="WP_035125593.1">
    <property type="nucleotide sequence ID" value="NZ_JRHH01000003.1"/>
</dbReference>
<feature type="transmembrane region" description="Helical" evidence="1">
    <location>
        <begin position="93"/>
        <end position="112"/>
    </location>
</feature>
<comment type="caution">
    <text evidence="2">The sequence shown here is derived from an EMBL/GenBank/DDBJ whole genome shotgun (WGS) entry which is preliminary data.</text>
</comment>
<keyword evidence="1" id="KW-0812">Transmembrane</keyword>